<gene>
    <name evidence="2" type="ORF">FNV43_RR22375</name>
</gene>
<feature type="compositionally biased region" description="Polar residues" evidence="1">
    <location>
        <begin position="241"/>
        <end position="252"/>
    </location>
</feature>
<organism evidence="2 3">
    <name type="scientific">Rhamnella rubrinervis</name>
    <dbReference type="NCBI Taxonomy" id="2594499"/>
    <lineage>
        <taxon>Eukaryota</taxon>
        <taxon>Viridiplantae</taxon>
        <taxon>Streptophyta</taxon>
        <taxon>Embryophyta</taxon>
        <taxon>Tracheophyta</taxon>
        <taxon>Spermatophyta</taxon>
        <taxon>Magnoliopsida</taxon>
        <taxon>eudicotyledons</taxon>
        <taxon>Gunneridae</taxon>
        <taxon>Pentapetalae</taxon>
        <taxon>rosids</taxon>
        <taxon>fabids</taxon>
        <taxon>Rosales</taxon>
        <taxon>Rhamnaceae</taxon>
        <taxon>rhamnoid group</taxon>
        <taxon>Rhamneae</taxon>
        <taxon>Rhamnella</taxon>
    </lineage>
</organism>
<protein>
    <submittedName>
        <fullName evidence="2">Uncharacterized protein</fullName>
    </submittedName>
</protein>
<keyword evidence="3" id="KW-1185">Reference proteome</keyword>
<feature type="compositionally biased region" description="Low complexity" evidence="1">
    <location>
        <begin position="253"/>
        <end position="267"/>
    </location>
</feature>
<reference evidence="2" key="1">
    <citation type="submission" date="2020-03" db="EMBL/GenBank/DDBJ databases">
        <title>A high-quality chromosome-level genome assembly of a woody plant with both climbing and erect habits, Rhamnella rubrinervis.</title>
        <authorList>
            <person name="Lu Z."/>
            <person name="Yang Y."/>
            <person name="Zhu X."/>
            <person name="Sun Y."/>
        </authorList>
    </citation>
    <scope>NUCLEOTIDE SEQUENCE</scope>
    <source>
        <strain evidence="2">BYM</strain>
        <tissue evidence="2">Leaf</tissue>
    </source>
</reference>
<feature type="compositionally biased region" description="Basic and acidic residues" evidence="1">
    <location>
        <begin position="68"/>
        <end position="94"/>
    </location>
</feature>
<sequence>MGCGISKLEHGAVRSACEANHQRGDHHHHNSQVHKNKILPMQETEMIKRRSNSEDDLKDRDHTWMEKKEVDHHKQGGHADDQVQEDRQKEDQENGPHLFYRENSLFFPGSPSFRDYCVNNIVVDDDCDSMDSFNFNKGNDVEGENKQKKSEMNNIVDGNEKKQNKSQMNNIDVDGDHQIKQNNILKSEMNNINIVDGEKKQNTSEIMESRPRDHTDKVQQPEGPQVHEKKVGRVRRFRNAMSRNRQARKSTLNVHNTNYSSSNNNNNPQKLVGKAA</sequence>
<feature type="region of interest" description="Disordered" evidence="1">
    <location>
        <begin position="19"/>
        <end position="40"/>
    </location>
</feature>
<feature type="compositionally biased region" description="Basic and acidic residues" evidence="1">
    <location>
        <begin position="139"/>
        <end position="151"/>
    </location>
</feature>
<dbReference type="AlphaFoldDB" id="A0A8K0DW24"/>
<feature type="compositionally biased region" description="Basic and acidic residues" evidence="1">
    <location>
        <begin position="196"/>
        <end position="231"/>
    </location>
</feature>
<name>A0A8K0DW24_9ROSA</name>
<evidence type="ECO:0000256" key="1">
    <source>
        <dbReference type="SAM" id="MobiDB-lite"/>
    </source>
</evidence>
<dbReference type="Proteomes" id="UP000796880">
    <property type="component" value="Unassembled WGS sequence"/>
</dbReference>
<comment type="caution">
    <text evidence="2">The sequence shown here is derived from an EMBL/GenBank/DDBJ whole genome shotgun (WGS) entry which is preliminary data.</text>
</comment>
<evidence type="ECO:0000313" key="3">
    <source>
        <dbReference type="Proteomes" id="UP000796880"/>
    </source>
</evidence>
<evidence type="ECO:0000313" key="2">
    <source>
        <dbReference type="EMBL" id="KAF3435288.1"/>
    </source>
</evidence>
<accession>A0A8K0DW24</accession>
<proteinExistence type="predicted"/>
<feature type="region of interest" description="Disordered" evidence="1">
    <location>
        <begin position="190"/>
        <end position="276"/>
    </location>
</feature>
<feature type="region of interest" description="Disordered" evidence="1">
    <location>
        <begin position="68"/>
        <end position="97"/>
    </location>
</feature>
<dbReference type="EMBL" id="VOIH02000010">
    <property type="protein sequence ID" value="KAF3435288.1"/>
    <property type="molecule type" value="Genomic_DNA"/>
</dbReference>
<feature type="compositionally biased region" description="Basic residues" evidence="1">
    <location>
        <begin position="24"/>
        <end position="37"/>
    </location>
</feature>
<feature type="region of interest" description="Disordered" evidence="1">
    <location>
        <begin position="138"/>
        <end position="170"/>
    </location>
</feature>